<feature type="transmembrane region" description="Helical" evidence="1">
    <location>
        <begin position="142"/>
        <end position="160"/>
    </location>
</feature>
<feature type="transmembrane region" description="Helical" evidence="1">
    <location>
        <begin position="90"/>
        <end position="109"/>
    </location>
</feature>
<keyword evidence="3" id="KW-1185">Reference proteome</keyword>
<evidence type="ECO:0000313" key="3">
    <source>
        <dbReference type="Proteomes" id="UP001597075"/>
    </source>
</evidence>
<protein>
    <submittedName>
        <fullName evidence="2">Uncharacterized protein</fullName>
    </submittedName>
</protein>
<accession>A0ABD6CYK8</accession>
<dbReference type="AlphaFoldDB" id="A0ABD6CYK8"/>
<gene>
    <name evidence="2" type="ORF">ACFSBJ_07075</name>
</gene>
<keyword evidence="1" id="KW-0472">Membrane</keyword>
<comment type="caution">
    <text evidence="2">The sequence shown here is derived from an EMBL/GenBank/DDBJ whole genome shotgun (WGS) entry which is preliminary data.</text>
</comment>
<feature type="transmembrane region" description="Helical" evidence="1">
    <location>
        <begin position="33"/>
        <end position="54"/>
    </location>
</feature>
<proteinExistence type="predicted"/>
<dbReference type="RefSeq" id="WP_256405621.1">
    <property type="nucleotide sequence ID" value="NZ_CP187151.1"/>
</dbReference>
<keyword evidence="1" id="KW-1133">Transmembrane helix</keyword>
<sequence>MFRRLRETGPGLLVPLAWSVVAAAHVGAVSSHALFVAHVVMAALLATFTVTGWAEMSAGVLRAWRTIIAVGFAATVLGVVGFVAGPDPLLAVSLYAWMGLPALGLLYTGRAIDGPAPAYLGGGTVAALGIVVYAAVPSAAVPGIAVVGLGQTAGILHAVARY</sequence>
<organism evidence="2 3">
    <name type="scientific">Haloplanus ruber</name>
    <dbReference type="NCBI Taxonomy" id="869892"/>
    <lineage>
        <taxon>Archaea</taxon>
        <taxon>Methanobacteriati</taxon>
        <taxon>Methanobacteriota</taxon>
        <taxon>Stenosarchaea group</taxon>
        <taxon>Halobacteria</taxon>
        <taxon>Halobacteriales</taxon>
        <taxon>Haloferacaceae</taxon>
        <taxon>Haloplanus</taxon>
    </lineage>
</organism>
<dbReference type="EMBL" id="JBHUDL010000009">
    <property type="protein sequence ID" value="MFD1633498.1"/>
    <property type="molecule type" value="Genomic_DNA"/>
</dbReference>
<dbReference type="Proteomes" id="UP001597075">
    <property type="component" value="Unassembled WGS sequence"/>
</dbReference>
<evidence type="ECO:0000256" key="1">
    <source>
        <dbReference type="SAM" id="Phobius"/>
    </source>
</evidence>
<evidence type="ECO:0000313" key="2">
    <source>
        <dbReference type="EMBL" id="MFD1633498.1"/>
    </source>
</evidence>
<reference evidence="2 3" key="1">
    <citation type="journal article" date="2019" name="Int. J. Syst. Evol. Microbiol.">
        <title>The Global Catalogue of Microorganisms (GCM) 10K type strain sequencing project: providing services to taxonomists for standard genome sequencing and annotation.</title>
        <authorList>
            <consortium name="The Broad Institute Genomics Platform"/>
            <consortium name="The Broad Institute Genome Sequencing Center for Infectious Disease"/>
            <person name="Wu L."/>
            <person name="Ma J."/>
        </authorList>
    </citation>
    <scope>NUCLEOTIDE SEQUENCE [LARGE SCALE GENOMIC DNA]</scope>
    <source>
        <strain evidence="2 3">CGMCC 1.10594</strain>
    </source>
</reference>
<feature type="transmembrane region" description="Helical" evidence="1">
    <location>
        <begin position="116"/>
        <end position="136"/>
    </location>
</feature>
<keyword evidence="1" id="KW-0812">Transmembrane</keyword>
<feature type="transmembrane region" description="Helical" evidence="1">
    <location>
        <begin position="66"/>
        <end position="84"/>
    </location>
</feature>
<name>A0ABD6CYK8_9EURY</name>